<dbReference type="InterPro" id="IPR008138">
    <property type="entry name" value="SapB_2"/>
</dbReference>
<dbReference type="InterPro" id="IPR007856">
    <property type="entry name" value="SapB_1"/>
</dbReference>
<name>A0A8C1KQN5_CYPCA</name>
<keyword evidence="2" id="KW-0325">Glycoprotein</keyword>
<dbReference type="PROSITE" id="PS50015">
    <property type="entry name" value="SAP_B"/>
    <property type="match status" value="2"/>
</dbReference>
<reference evidence="4" key="2">
    <citation type="submission" date="2025-09" db="UniProtKB">
        <authorList>
            <consortium name="Ensembl"/>
        </authorList>
    </citation>
    <scope>IDENTIFICATION</scope>
</reference>
<sequence>MINICTDCKKIIQLLTDTLSNQDSQHLTEKALDKFCNEHRVIPLCMDRAKTYLHLIIRNFSAFANQNVDICSVLGLCGSQSERKAPSELTAGLNDRGMLDAKPSRGTSQKVQLNPNCDLCIFLINMLQSMLPDEINKEAIVNLLDEFCDYFPSSYKETCKNFIEMFGKQLVDLLLSHLSPNAICSALGLCHISEIPLSPSHTAGLSEWRWTGLRFVHGESRSGNPQRQVDAFPQQPARISSRHDQADIILFWKAKQISSDFTTKYTASPQHGGSISEN</sequence>
<dbReference type="GO" id="GO:0006665">
    <property type="term" value="P:sphingolipid metabolic process"/>
    <property type="evidence" value="ECO:0007669"/>
    <property type="project" value="InterPro"/>
</dbReference>
<dbReference type="InterPro" id="IPR051428">
    <property type="entry name" value="Sphingo_Act-Surfact_Prot"/>
</dbReference>
<keyword evidence="5" id="KW-1185">Reference proteome</keyword>
<dbReference type="Pfam" id="PF03489">
    <property type="entry name" value="SapB_2"/>
    <property type="match status" value="1"/>
</dbReference>
<dbReference type="PRINTS" id="PR01797">
    <property type="entry name" value="SAPOSIN"/>
</dbReference>
<dbReference type="InterPro" id="IPR008373">
    <property type="entry name" value="Saposin"/>
</dbReference>
<dbReference type="PANTHER" id="PTHR11480">
    <property type="entry name" value="SAPOSIN-RELATED"/>
    <property type="match status" value="1"/>
</dbReference>
<feature type="domain" description="Saposin B-type" evidence="3">
    <location>
        <begin position="113"/>
        <end position="194"/>
    </location>
</feature>
<dbReference type="Pfam" id="PF05184">
    <property type="entry name" value="SapB_1"/>
    <property type="match status" value="1"/>
</dbReference>
<organism evidence="4 5">
    <name type="scientific">Cyprinus carpio</name>
    <name type="common">Common carp</name>
    <dbReference type="NCBI Taxonomy" id="7962"/>
    <lineage>
        <taxon>Eukaryota</taxon>
        <taxon>Metazoa</taxon>
        <taxon>Chordata</taxon>
        <taxon>Craniata</taxon>
        <taxon>Vertebrata</taxon>
        <taxon>Euteleostomi</taxon>
        <taxon>Actinopterygii</taxon>
        <taxon>Neopterygii</taxon>
        <taxon>Teleostei</taxon>
        <taxon>Ostariophysi</taxon>
        <taxon>Cypriniformes</taxon>
        <taxon>Cyprinidae</taxon>
        <taxon>Cyprininae</taxon>
        <taxon>Cyprinus</taxon>
    </lineage>
</organism>
<dbReference type="SUPFAM" id="SSF47862">
    <property type="entry name" value="Saposin"/>
    <property type="match status" value="2"/>
</dbReference>
<dbReference type="GO" id="GO:0005764">
    <property type="term" value="C:lysosome"/>
    <property type="evidence" value="ECO:0007669"/>
    <property type="project" value="InterPro"/>
</dbReference>
<dbReference type="InterPro" id="IPR008139">
    <property type="entry name" value="SaposinB_dom"/>
</dbReference>
<dbReference type="PANTHER" id="PTHR11480:SF99">
    <property type="entry name" value="SURFACTANT PROTEIN BB"/>
    <property type="match status" value="1"/>
</dbReference>
<dbReference type="AlphaFoldDB" id="A0A8C1KQN5"/>
<dbReference type="InterPro" id="IPR011001">
    <property type="entry name" value="Saposin-like"/>
</dbReference>
<accession>A0A8C1KQN5</accession>
<reference evidence="4" key="1">
    <citation type="submission" date="2025-08" db="UniProtKB">
        <authorList>
            <consortium name="Ensembl"/>
        </authorList>
    </citation>
    <scope>IDENTIFICATION</scope>
</reference>
<evidence type="ECO:0000256" key="1">
    <source>
        <dbReference type="ARBA" id="ARBA00023157"/>
    </source>
</evidence>
<dbReference type="Gene3D" id="1.10.225.10">
    <property type="entry name" value="Saposin-like"/>
    <property type="match status" value="2"/>
</dbReference>
<dbReference type="Ensembl" id="ENSCCRT00010055832.1">
    <property type="protein sequence ID" value="ENSCCRP00010050953.1"/>
    <property type="gene ID" value="ENSCCRG00010021594.1"/>
</dbReference>
<evidence type="ECO:0000256" key="2">
    <source>
        <dbReference type="ARBA" id="ARBA00023180"/>
    </source>
</evidence>
<protein>
    <recommendedName>
        <fullName evidence="3">Saposin B-type domain-containing protein</fullName>
    </recommendedName>
</protein>
<evidence type="ECO:0000259" key="3">
    <source>
        <dbReference type="PROSITE" id="PS50015"/>
    </source>
</evidence>
<dbReference type="Proteomes" id="UP000694427">
    <property type="component" value="Unplaced"/>
</dbReference>
<dbReference type="SMART" id="SM00741">
    <property type="entry name" value="SapB"/>
    <property type="match status" value="2"/>
</dbReference>
<keyword evidence="1" id="KW-1015">Disulfide bond</keyword>
<evidence type="ECO:0000313" key="4">
    <source>
        <dbReference type="Ensembl" id="ENSCCRP00010050953.1"/>
    </source>
</evidence>
<proteinExistence type="predicted"/>
<feature type="domain" description="Saposin B-type" evidence="3">
    <location>
        <begin position="1"/>
        <end position="81"/>
    </location>
</feature>
<dbReference type="GO" id="GO:0016020">
    <property type="term" value="C:membrane"/>
    <property type="evidence" value="ECO:0007669"/>
    <property type="project" value="GOC"/>
</dbReference>
<evidence type="ECO:0000313" key="5">
    <source>
        <dbReference type="Proteomes" id="UP000694427"/>
    </source>
</evidence>